<evidence type="ECO:0000259" key="5">
    <source>
        <dbReference type="Pfam" id="PF00171"/>
    </source>
</evidence>
<dbReference type="Gene3D" id="3.40.605.10">
    <property type="entry name" value="Aldehyde Dehydrogenase, Chain A, domain 1"/>
    <property type="match status" value="1"/>
</dbReference>
<dbReference type="CDD" id="cd07112">
    <property type="entry name" value="ALDH_GABALDH-PuuC"/>
    <property type="match status" value="1"/>
</dbReference>
<dbReference type="PANTHER" id="PTHR11699">
    <property type="entry name" value="ALDEHYDE DEHYDROGENASE-RELATED"/>
    <property type="match status" value="1"/>
</dbReference>
<evidence type="ECO:0000313" key="6">
    <source>
        <dbReference type="EMBL" id="MZR31592.1"/>
    </source>
</evidence>
<dbReference type="PROSITE" id="PS00070">
    <property type="entry name" value="ALDEHYDE_DEHYDR_CYS"/>
    <property type="match status" value="1"/>
</dbReference>
<dbReference type="InterPro" id="IPR029510">
    <property type="entry name" value="Ald_DH_CS_GLU"/>
</dbReference>
<dbReference type="FunFam" id="3.40.605.10:FF:000001">
    <property type="entry name" value="Aldehyde dehydrogenase 1"/>
    <property type="match status" value="1"/>
</dbReference>
<dbReference type="InterPro" id="IPR016161">
    <property type="entry name" value="Ald_DH/histidinol_DH"/>
</dbReference>
<gene>
    <name evidence="6" type="ORF">GQE98_13205</name>
</gene>
<dbReference type="InterPro" id="IPR016163">
    <property type="entry name" value="Ald_DH_C"/>
</dbReference>
<reference evidence="6 7" key="1">
    <citation type="submission" date="2019-12" db="EMBL/GenBank/DDBJ databases">
        <title>Snethiella sp. nov. sp. isolated from sea sand.</title>
        <authorList>
            <person name="Kim J."/>
            <person name="Jeong S.E."/>
            <person name="Jung H.S."/>
            <person name="Jeon C.O."/>
        </authorList>
    </citation>
    <scope>NUCLEOTIDE SEQUENCE [LARGE SCALE GENOMIC DNA]</scope>
    <source>
        <strain evidence="6 7">DP05</strain>
    </source>
</reference>
<dbReference type="Proteomes" id="UP000476030">
    <property type="component" value="Unassembled WGS sequence"/>
</dbReference>
<dbReference type="InterPro" id="IPR015590">
    <property type="entry name" value="Aldehyde_DH_dom"/>
</dbReference>
<name>A0A6L8WAV8_9PROT</name>
<dbReference type="GO" id="GO:0004030">
    <property type="term" value="F:aldehyde dehydrogenase [NAD(P)+] activity"/>
    <property type="evidence" value="ECO:0007669"/>
    <property type="project" value="UniProtKB-ARBA"/>
</dbReference>
<evidence type="ECO:0000256" key="4">
    <source>
        <dbReference type="RuleBase" id="RU003345"/>
    </source>
</evidence>
<keyword evidence="7" id="KW-1185">Reference proteome</keyword>
<evidence type="ECO:0000256" key="2">
    <source>
        <dbReference type="ARBA" id="ARBA00023002"/>
    </source>
</evidence>
<feature type="domain" description="Aldehyde dehydrogenase" evidence="5">
    <location>
        <begin position="32"/>
        <end position="497"/>
    </location>
</feature>
<dbReference type="RefSeq" id="WP_161316081.1">
    <property type="nucleotide sequence ID" value="NZ_WTUW01000002.1"/>
</dbReference>
<dbReference type="InterPro" id="IPR016160">
    <property type="entry name" value="Ald_DH_CS_CYS"/>
</dbReference>
<protein>
    <submittedName>
        <fullName evidence="6">Aldehyde dehydrogenase family protein</fullName>
    </submittedName>
</protein>
<evidence type="ECO:0000313" key="7">
    <source>
        <dbReference type="Proteomes" id="UP000476030"/>
    </source>
</evidence>
<evidence type="ECO:0000256" key="1">
    <source>
        <dbReference type="ARBA" id="ARBA00009986"/>
    </source>
</evidence>
<keyword evidence="2 4" id="KW-0560">Oxidoreductase</keyword>
<dbReference type="Pfam" id="PF00171">
    <property type="entry name" value="Aldedh"/>
    <property type="match status" value="1"/>
</dbReference>
<dbReference type="SUPFAM" id="SSF53720">
    <property type="entry name" value="ALDH-like"/>
    <property type="match status" value="1"/>
</dbReference>
<proteinExistence type="inferred from homology"/>
<comment type="similarity">
    <text evidence="1 4">Belongs to the aldehyde dehydrogenase family.</text>
</comment>
<dbReference type="FunFam" id="3.40.309.10:FF:000012">
    <property type="entry name" value="Betaine aldehyde dehydrogenase"/>
    <property type="match status" value="1"/>
</dbReference>
<evidence type="ECO:0000256" key="3">
    <source>
        <dbReference type="PROSITE-ProRule" id="PRU10007"/>
    </source>
</evidence>
<accession>A0A6L8WAV8</accession>
<dbReference type="PROSITE" id="PS00687">
    <property type="entry name" value="ALDEHYDE_DEHYDR_GLU"/>
    <property type="match status" value="1"/>
</dbReference>
<dbReference type="AlphaFoldDB" id="A0A6L8WAV8"/>
<comment type="caution">
    <text evidence="6">The sequence shown here is derived from an EMBL/GenBank/DDBJ whole genome shotgun (WGS) entry which is preliminary data.</text>
</comment>
<sequence length="503" mass="54647">MQESSDKLQHRDWLRRSESLNIEGRLFINGSYVEAKSGARFESLNPATGEVLAAVARGGAADIDLAVASAKEAWRDGRWRFMAPRDRMNVLFRFADLIEQRSEDLALLDTLDMGKPITDSLTIDLPEVIVTFRYFAECIDKLEGLVTNSETNALHMIMKEPLGVVGAISPWNYPLLMAVWKVAPALAAGNCVVLKPSEKAPLSCLLLAELFMEVGGPAGVFNVVNGFGDEAGKALALHPDVAKITFTGSTEVGKQIMIYAGQSNMKRVALETGGKSPQIFMADIDDLDQAVDYAFAGIFDNAGQVCNAGSRLLVHQNIHDAFVESFAKRSQAVYQPGDPLDPDTTLGPVVTKEHQQNILRKIALGREEGAKIVFGGGAAETFEPGAYVKPTLFSGVENHMTLAREEIFGPVASVIPVKDEQGAIDIANDSPYGLAASVWTKDLKTAMRMVKNIEAGVIWVNCFGDGDMTQPFGGYKQSGNSRDKSMESLLGYTQSKSAWFKLE</sequence>
<dbReference type="EMBL" id="WTUW01000002">
    <property type="protein sequence ID" value="MZR31592.1"/>
    <property type="molecule type" value="Genomic_DNA"/>
</dbReference>
<dbReference type="Gene3D" id="3.40.309.10">
    <property type="entry name" value="Aldehyde Dehydrogenase, Chain A, domain 2"/>
    <property type="match status" value="1"/>
</dbReference>
<organism evidence="6 7">
    <name type="scientific">Sneathiella litorea</name>
    <dbReference type="NCBI Taxonomy" id="2606216"/>
    <lineage>
        <taxon>Bacteria</taxon>
        <taxon>Pseudomonadati</taxon>
        <taxon>Pseudomonadota</taxon>
        <taxon>Alphaproteobacteria</taxon>
        <taxon>Sneathiellales</taxon>
        <taxon>Sneathiellaceae</taxon>
        <taxon>Sneathiella</taxon>
    </lineage>
</organism>
<dbReference type="InterPro" id="IPR016162">
    <property type="entry name" value="Ald_DH_N"/>
</dbReference>
<feature type="active site" evidence="3">
    <location>
        <position position="271"/>
    </location>
</feature>